<evidence type="ECO:0000313" key="2">
    <source>
        <dbReference type="Proteomes" id="UP000037923"/>
    </source>
</evidence>
<evidence type="ECO:0000313" key="1">
    <source>
        <dbReference type="EMBL" id="KPA73997.1"/>
    </source>
</evidence>
<dbReference type="VEuPathDB" id="TriTrypDB:LpyrH10_32_0980"/>
<dbReference type="OrthoDB" id="271579at2759"/>
<dbReference type="EMBL" id="LGTL01000032">
    <property type="protein sequence ID" value="KPA73996.1"/>
    <property type="molecule type" value="Genomic_DNA"/>
</dbReference>
<sequence length="322" mass="36852">MRGSSDSINKELAHSLYRRMLKLVAAAEHPHTQRIGHTRWAEFVPPRVCITQADSLRDVVRRSFEAAYSTTSVPSAFAFLKEALESLFSVWVLAEWERLGKKRQWDLCDGLVLMSAALYGARVGCDTQPALQNCMKDYQLCLRAYVQNMADMVRRKIDVHGLVVGRVEDLTRFVYLVREESTLQRRDATPEDFSVVSLLQHNCASEYVLNIVLLLVLRAVNVNSTVVGSDLAFRWLRVMPRNGASPLFASWSYGAMRRKDVERHIRTADTQWYRAVPWDALQCKSVICTLLRRQLECLPDSPDPPTQRMRSTCKEQVLFLLS</sequence>
<name>A0A0M9FQL3_LEPPY</name>
<dbReference type="RefSeq" id="XP_015652435.1">
    <property type="nucleotide sequence ID" value="XM_015809115.1"/>
</dbReference>
<reference evidence="1 2" key="1">
    <citation type="submission" date="2015-07" db="EMBL/GenBank/DDBJ databases">
        <title>High-quality genome of monoxenous trypanosomatid Leptomonas pyrrhocoris.</title>
        <authorList>
            <person name="Flegontov P."/>
            <person name="Butenko A."/>
            <person name="Firsov S."/>
            <person name="Vlcek C."/>
            <person name="Logacheva M.D."/>
            <person name="Field M."/>
            <person name="Filatov D."/>
            <person name="Flegontova O."/>
            <person name="Gerasimov E."/>
            <person name="Jackson A.P."/>
            <person name="Kelly S."/>
            <person name="Opperdoes F."/>
            <person name="O'Reilly A."/>
            <person name="Votypka J."/>
            <person name="Yurchenko V."/>
            <person name="Lukes J."/>
        </authorList>
    </citation>
    <scope>NUCLEOTIDE SEQUENCE [LARGE SCALE GENOMIC DNA]</scope>
    <source>
        <strain evidence="1">H10</strain>
    </source>
</reference>
<proteinExistence type="predicted"/>
<keyword evidence="2" id="KW-1185">Reference proteome</keyword>
<dbReference type="OMA" id="WVRVMPR"/>
<gene>
    <name evidence="1" type="ORF">ABB37_09565</name>
</gene>
<accession>A0A0M9FQL3</accession>
<dbReference type="EMBL" id="LGTL01000032">
    <property type="protein sequence ID" value="KPA73997.1"/>
    <property type="molecule type" value="Genomic_DNA"/>
</dbReference>
<dbReference type="RefSeq" id="XP_015652436.1">
    <property type="nucleotide sequence ID" value="XM_015809116.1"/>
</dbReference>
<organism evidence="1 2">
    <name type="scientific">Leptomonas pyrrhocoris</name>
    <name type="common">Firebug parasite</name>
    <dbReference type="NCBI Taxonomy" id="157538"/>
    <lineage>
        <taxon>Eukaryota</taxon>
        <taxon>Discoba</taxon>
        <taxon>Euglenozoa</taxon>
        <taxon>Kinetoplastea</taxon>
        <taxon>Metakinetoplastina</taxon>
        <taxon>Trypanosomatida</taxon>
        <taxon>Trypanosomatidae</taxon>
        <taxon>Leishmaniinae</taxon>
        <taxon>Leptomonas</taxon>
    </lineage>
</organism>
<dbReference type="GeneID" id="26909848"/>
<dbReference type="Proteomes" id="UP000037923">
    <property type="component" value="Unassembled WGS sequence"/>
</dbReference>
<dbReference type="AlphaFoldDB" id="A0A0M9FQL3"/>
<comment type="caution">
    <text evidence="1">The sequence shown here is derived from an EMBL/GenBank/DDBJ whole genome shotgun (WGS) entry which is preliminary data.</text>
</comment>
<protein>
    <submittedName>
        <fullName evidence="1">Uncharacterized protein</fullName>
    </submittedName>
</protein>